<keyword evidence="4 9" id="KW-0808">Transferase</keyword>
<accession>A0ABN1R4K9</accession>
<keyword evidence="7 9" id="KW-0239">DNA-directed DNA polymerase</keyword>
<comment type="subcellular location">
    <subcellularLocation>
        <location evidence="1 9">Cytoplasm</location>
    </subcellularLocation>
</comment>
<dbReference type="InterPro" id="IPR022634">
    <property type="entry name" value="DNA_polIII_beta_N"/>
</dbReference>
<dbReference type="InterPro" id="IPR046938">
    <property type="entry name" value="DNA_clamp_sf"/>
</dbReference>
<evidence type="ECO:0000256" key="5">
    <source>
        <dbReference type="ARBA" id="ARBA00022695"/>
    </source>
</evidence>
<dbReference type="Pfam" id="PF00712">
    <property type="entry name" value="DNA_pol3_beta"/>
    <property type="match status" value="1"/>
</dbReference>
<dbReference type="InterPro" id="IPR022635">
    <property type="entry name" value="DNA_polIII_beta_C"/>
</dbReference>
<evidence type="ECO:0000259" key="11">
    <source>
        <dbReference type="Pfam" id="PF02767"/>
    </source>
</evidence>
<gene>
    <name evidence="13" type="primary">dnaN_2</name>
    <name evidence="13" type="ORF">GCM10009554_53230</name>
</gene>
<evidence type="ECO:0000256" key="2">
    <source>
        <dbReference type="ARBA" id="ARBA00010752"/>
    </source>
</evidence>
<organism evidence="13 14">
    <name type="scientific">Kribbella koreensis</name>
    <dbReference type="NCBI Taxonomy" id="57909"/>
    <lineage>
        <taxon>Bacteria</taxon>
        <taxon>Bacillati</taxon>
        <taxon>Actinomycetota</taxon>
        <taxon>Actinomycetes</taxon>
        <taxon>Propionibacteriales</taxon>
        <taxon>Kribbellaceae</taxon>
        <taxon>Kribbella</taxon>
    </lineage>
</organism>
<dbReference type="Gene3D" id="3.10.150.10">
    <property type="entry name" value="DNA Polymerase III, subunit A, domain 2"/>
    <property type="match status" value="3"/>
</dbReference>
<evidence type="ECO:0000259" key="12">
    <source>
        <dbReference type="Pfam" id="PF02768"/>
    </source>
</evidence>
<dbReference type="InterPro" id="IPR001001">
    <property type="entry name" value="DNA_polIII_beta"/>
</dbReference>
<name>A0ABN1R4K9_9ACTN</name>
<protein>
    <recommendedName>
        <fullName evidence="9">Beta sliding clamp</fullName>
    </recommendedName>
</protein>
<feature type="domain" description="DNA polymerase III beta sliding clamp C-terminal" evidence="12">
    <location>
        <begin position="277"/>
        <end position="378"/>
    </location>
</feature>
<dbReference type="Pfam" id="PF02767">
    <property type="entry name" value="DNA_pol3_beta_2"/>
    <property type="match status" value="1"/>
</dbReference>
<evidence type="ECO:0000256" key="4">
    <source>
        <dbReference type="ARBA" id="ARBA00022679"/>
    </source>
</evidence>
<dbReference type="RefSeq" id="WP_343975682.1">
    <property type="nucleotide sequence ID" value="NZ_BAAAHK010000013.1"/>
</dbReference>
<comment type="subunit">
    <text evidence="9">Forms a ring-shaped head-to-tail homodimer around DNA.</text>
</comment>
<keyword evidence="8" id="KW-0238">DNA-binding</keyword>
<dbReference type="CDD" id="cd00140">
    <property type="entry name" value="beta_clamp"/>
    <property type="match status" value="1"/>
</dbReference>
<keyword evidence="14" id="KW-1185">Reference proteome</keyword>
<reference evidence="13 14" key="1">
    <citation type="journal article" date="2019" name="Int. J. Syst. Evol. Microbiol.">
        <title>The Global Catalogue of Microorganisms (GCM) 10K type strain sequencing project: providing services to taxonomists for standard genome sequencing and annotation.</title>
        <authorList>
            <consortium name="The Broad Institute Genomics Platform"/>
            <consortium name="The Broad Institute Genome Sequencing Center for Infectious Disease"/>
            <person name="Wu L."/>
            <person name="Ma J."/>
        </authorList>
    </citation>
    <scope>NUCLEOTIDE SEQUENCE [LARGE SCALE GENOMIC DNA]</scope>
    <source>
        <strain evidence="13 14">JCM 10977</strain>
    </source>
</reference>
<dbReference type="PANTHER" id="PTHR30478:SF0">
    <property type="entry name" value="BETA SLIDING CLAMP"/>
    <property type="match status" value="1"/>
</dbReference>
<evidence type="ECO:0000256" key="1">
    <source>
        <dbReference type="ARBA" id="ARBA00004496"/>
    </source>
</evidence>
<dbReference type="SUPFAM" id="SSF55979">
    <property type="entry name" value="DNA clamp"/>
    <property type="match status" value="3"/>
</dbReference>
<dbReference type="InterPro" id="IPR022637">
    <property type="entry name" value="DNA_polIII_beta_cen"/>
</dbReference>
<evidence type="ECO:0000256" key="6">
    <source>
        <dbReference type="ARBA" id="ARBA00022705"/>
    </source>
</evidence>
<evidence type="ECO:0000313" key="13">
    <source>
        <dbReference type="EMBL" id="GAA0951571.1"/>
    </source>
</evidence>
<evidence type="ECO:0000256" key="8">
    <source>
        <dbReference type="ARBA" id="ARBA00023125"/>
    </source>
</evidence>
<dbReference type="NCBIfam" id="TIGR00663">
    <property type="entry name" value="dnan"/>
    <property type="match status" value="1"/>
</dbReference>
<proteinExistence type="inferred from homology"/>
<comment type="similarity">
    <text evidence="2 9">Belongs to the beta sliding clamp family.</text>
</comment>
<evidence type="ECO:0000259" key="10">
    <source>
        <dbReference type="Pfam" id="PF00712"/>
    </source>
</evidence>
<dbReference type="PIRSF" id="PIRSF000804">
    <property type="entry name" value="DNA_pol_III_b"/>
    <property type="match status" value="1"/>
</dbReference>
<comment type="function">
    <text evidence="9">Confers DNA tethering and processivity to DNA polymerases and other proteins. Acts as a clamp, forming a ring around DNA (a reaction catalyzed by the clamp-loading complex) which diffuses in an ATP-independent manner freely and bidirectionally along dsDNA. Initially characterized for its ability to contact the catalytic subunit of DNA polymerase III (Pol III), a complex, multichain enzyme responsible for most of the replicative synthesis in bacteria; Pol III exhibits 3'-5' exonuclease proofreading activity. The beta chain is required for initiation of replication as well as for processivity of DNA replication.</text>
</comment>
<sequence>MKVRVERDLLVESVAWVGKSLPSRPNVPILAGLLMEASEGELTLSGFDYETSHRVTLPAQVADPGRCLVSGRLVADIVKSLPHQAIDFSVDGAKALLTCGTARFTLQTLPVDEYPELPAQPPTSGALRSDVFAQAVAQVAGSASRDDTMPTFTGVSMEIEGSTITLLATDRYRLAIRELEWDPATPPAPPATAPAPTSAPAPLAATILIPARVLSDTAKAMTGSTLTLSLDREAAGGDGLAGFSGEVSGGCRWTTTRLLDGSFPKVRNLMPAADAIQTRVRVGTATLVEAVKRVALVAERNAPIRITFSEEGATLDAGSGEEAQASESIEARLIGEPVTVGFNPTYLLDGLHAIGTPVAQLAFTHPTKPAELTGATDLEEDPLTNFRYILMPVRLHNN</sequence>
<dbReference type="EMBL" id="BAAAHK010000013">
    <property type="protein sequence ID" value="GAA0951571.1"/>
    <property type="molecule type" value="Genomic_DNA"/>
</dbReference>
<dbReference type="Pfam" id="PF02768">
    <property type="entry name" value="DNA_pol3_beta_3"/>
    <property type="match status" value="1"/>
</dbReference>
<evidence type="ECO:0000256" key="3">
    <source>
        <dbReference type="ARBA" id="ARBA00022490"/>
    </source>
</evidence>
<feature type="domain" description="DNA polymerase III beta sliding clamp central" evidence="11">
    <location>
        <begin position="127"/>
        <end position="265"/>
    </location>
</feature>
<keyword evidence="6 9" id="KW-0235">DNA replication</keyword>
<comment type="caution">
    <text evidence="13">The sequence shown here is derived from an EMBL/GenBank/DDBJ whole genome shotgun (WGS) entry which is preliminary data.</text>
</comment>
<keyword evidence="5 9" id="KW-0548">Nucleotidyltransferase</keyword>
<feature type="domain" description="DNA polymerase III beta sliding clamp N-terminal" evidence="10">
    <location>
        <begin position="1"/>
        <end position="118"/>
    </location>
</feature>
<dbReference type="PANTHER" id="PTHR30478">
    <property type="entry name" value="DNA POLYMERASE III SUBUNIT BETA"/>
    <property type="match status" value="1"/>
</dbReference>
<dbReference type="Proteomes" id="UP001500542">
    <property type="component" value="Unassembled WGS sequence"/>
</dbReference>
<evidence type="ECO:0000256" key="7">
    <source>
        <dbReference type="ARBA" id="ARBA00022932"/>
    </source>
</evidence>
<keyword evidence="3 9" id="KW-0963">Cytoplasm</keyword>
<evidence type="ECO:0000256" key="9">
    <source>
        <dbReference type="PIRNR" id="PIRNR000804"/>
    </source>
</evidence>
<evidence type="ECO:0000313" key="14">
    <source>
        <dbReference type="Proteomes" id="UP001500542"/>
    </source>
</evidence>
<dbReference type="SMART" id="SM00480">
    <property type="entry name" value="POL3Bc"/>
    <property type="match status" value="1"/>
</dbReference>